<dbReference type="InterPro" id="IPR036047">
    <property type="entry name" value="F-box-like_dom_sf"/>
</dbReference>
<dbReference type="GO" id="GO:0000209">
    <property type="term" value="P:protein polyubiquitination"/>
    <property type="evidence" value="ECO:0007669"/>
    <property type="project" value="TreeGrafter"/>
</dbReference>
<dbReference type="AlphaFoldDB" id="A0A026WYS2"/>
<feature type="compositionally biased region" description="Polar residues" evidence="1">
    <location>
        <begin position="14"/>
        <end position="24"/>
    </location>
</feature>
<evidence type="ECO:0000313" key="4">
    <source>
        <dbReference type="EMBL" id="RLU22823.1"/>
    </source>
</evidence>
<dbReference type="STRING" id="2015173.A0A026WYS2"/>
<protein>
    <submittedName>
        <fullName evidence="3">F-box only protein</fullName>
    </submittedName>
</protein>
<dbReference type="OMA" id="AQHIEND"/>
<dbReference type="InterPro" id="IPR001810">
    <property type="entry name" value="F-box_dom"/>
</dbReference>
<dbReference type="GO" id="GO:0032436">
    <property type="term" value="P:positive regulation of proteasomal ubiquitin-dependent protein catabolic process"/>
    <property type="evidence" value="ECO:0007669"/>
    <property type="project" value="TreeGrafter"/>
</dbReference>
<dbReference type="CDD" id="cd09917">
    <property type="entry name" value="F-box_SF"/>
    <property type="match status" value="1"/>
</dbReference>
<dbReference type="Proteomes" id="UP000053097">
    <property type="component" value="Unassembled WGS sequence"/>
</dbReference>
<reference evidence="3 5" key="1">
    <citation type="journal article" date="2014" name="Curr. Biol.">
        <title>The genome of the clonal raider ant Cerapachys biroi.</title>
        <authorList>
            <person name="Oxley P.R."/>
            <person name="Ji L."/>
            <person name="Fetter-Pruneda I."/>
            <person name="McKenzie S.K."/>
            <person name="Li C."/>
            <person name="Hu H."/>
            <person name="Zhang G."/>
            <person name="Kronauer D.J."/>
        </authorList>
    </citation>
    <scope>NUCLEOTIDE SEQUENCE [LARGE SCALE GENOMIC DNA]</scope>
</reference>
<dbReference type="SUPFAM" id="SSF81383">
    <property type="entry name" value="F-box domain"/>
    <property type="match status" value="1"/>
</dbReference>
<dbReference type="PANTHER" id="PTHR14939:SF5">
    <property type="entry name" value="F-BOX ONLY PROTEIN 22"/>
    <property type="match status" value="1"/>
</dbReference>
<keyword evidence="5" id="KW-1185">Reference proteome</keyword>
<feature type="region of interest" description="Disordered" evidence="1">
    <location>
        <begin position="1"/>
        <end position="24"/>
    </location>
</feature>
<accession>A0A026WYS2</accession>
<evidence type="ECO:0000313" key="6">
    <source>
        <dbReference type="Proteomes" id="UP000279307"/>
    </source>
</evidence>
<gene>
    <name evidence="4" type="ORF">DMN91_005101</name>
    <name evidence="3" type="ORF">X777_08374</name>
</gene>
<dbReference type="PANTHER" id="PTHR14939">
    <property type="entry name" value="F-BOX ONLY PROTEIN 22"/>
    <property type="match status" value="1"/>
</dbReference>
<evidence type="ECO:0000259" key="2">
    <source>
        <dbReference type="Pfam" id="PF12937"/>
    </source>
</evidence>
<dbReference type="Gene3D" id="1.20.1280.50">
    <property type="match status" value="1"/>
</dbReference>
<feature type="compositionally biased region" description="Basic residues" evidence="1">
    <location>
        <begin position="1"/>
        <end position="11"/>
    </location>
</feature>
<evidence type="ECO:0000313" key="3">
    <source>
        <dbReference type="EMBL" id="EZA61162.1"/>
    </source>
</evidence>
<evidence type="ECO:0000256" key="1">
    <source>
        <dbReference type="SAM" id="MobiDB-lite"/>
    </source>
</evidence>
<sequence>MERSTRKRKRSANPVKSQDNNTEQSCENSLDLNVYLTYDVLRMLFQYLNGRDLSNAAMVCRSWSEAASNEHCTRGPVCFIGDYSECSQVEHQIRDLYIKPRLGILFMPRIPENLKGHIDRTVPSDCEIVILYVPGIIINNEEMEDCLYPKVVCTFLPEIPNVSINTCQVIKLNSRKGYAAVEELNKMISRVPKVNHETSTCLMLFCNDSAREIANVMISALKKSHDDKICSVWGGVVDISYVHNSDWQVPYCIAVLISGAIRTWSTIIDVKCNTKEVIENRLKSFKDRIKLKKHSIGFMFVCTARGSAMHGKENVESTIFKTLFPNVPLVGCFGDGEFGKNTMDIDDAKEETSVNKQRNSGRNKHSRRKDVWYNEFSTVFMILTYG</sequence>
<dbReference type="EMBL" id="QOIP01000005">
    <property type="protein sequence ID" value="RLU22823.1"/>
    <property type="molecule type" value="Genomic_DNA"/>
</dbReference>
<reference evidence="4 6" key="2">
    <citation type="journal article" date="2018" name="Genome Res.">
        <title>The genomic architecture and molecular evolution of ant odorant receptors.</title>
        <authorList>
            <person name="McKenzie S.K."/>
            <person name="Kronauer D.J.C."/>
        </authorList>
    </citation>
    <scope>NUCLEOTIDE SEQUENCE [LARGE SCALE GENOMIC DNA]</scope>
    <source>
        <strain evidence="4">Clonal line C1</strain>
    </source>
</reference>
<name>A0A026WYS2_OOCBI</name>
<evidence type="ECO:0000313" key="5">
    <source>
        <dbReference type="Proteomes" id="UP000053097"/>
    </source>
</evidence>
<dbReference type="Proteomes" id="UP000279307">
    <property type="component" value="Chromosome 5"/>
</dbReference>
<reference evidence="4" key="3">
    <citation type="submission" date="2018-07" db="EMBL/GenBank/DDBJ databases">
        <authorList>
            <person name="Mckenzie S.K."/>
            <person name="Kronauer D.J.C."/>
        </authorList>
    </citation>
    <scope>NUCLEOTIDE SEQUENCE</scope>
    <source>
        <strain evidence="4">Clonal line C1</strain>
    </source>
</reference>
<feature type="domain" description="F-box" evidence="2">
    <location>
        <begin position="39"/>
        <end position="70"/>
    </location>
</feature>
<proteinExistence type="predicted"/>
<dbReference type="EMBL" id="KK107063">
    <property type="protein sequence ID" value="EZA61162.1"/>
    <property type="molecule type" value="Genomic_DNA"/>
</dbReference>
<dbReference type="OrthoDB" id="199913at2759"/>
<organism evidence="3 5">
    <name type="scientific">Ooceraea biroi</name>
    <name type="common">Clonal raider ant</name>
    <name type="synonym">Cerapachys biroi</name>
    <dbReference type="NCBI Taxonomy" id="2015173"/>
    <lineage>
        <taxon>Eukaryota</taxon>
        <taxon>Metazoa</taxon>
        <taxon>Ecdysozoa</taxon>
        <taxon>Arthropoda</taxon>
        <taxon>Hexapoda</taxon>
        <taxon>Insecta</taxon>
        <taxon>Pterygota</taxon>
        <taxon>Neoptera</taxon>
        <taxon>Endopterygota</taxon>
        <taxon>Hymenoptera</taxon>
        <taxon>Apocrita</taxon>
        <taxon>Aculeata</taxon>
        <taxon>Formicoidea</taxon>
        <taxon>Formicidae</taxon>
        <taxon>Dorylinae</taxon>
        <taxon>Ooceraea</taxon>
    </lineage>
</organism>
<dbReference type="Pfam" id="PF12937">
    <property type="entry name" value="F-box-like"/>
    <property type="match status" value="1"/>
</dbReference>